<dbReference type="EMBL" id="JASSZA010000020">
    <property type="protein sequence ID" value="KAK2086590.1"/>
    <property type="molecule type" value="Genomic_DNA"/>
</dbReference>
<organism evidence="2 3">
    <name type="scientific">Saguinus oedipus</name>
    <name type="common">Cotton-top tamarin</name>
    <name type="synonym">Oedipomidas oedipus</name>
    <dbReference type="NCBI Taxonomy" id="9490"/>
    <lineage>
        <taxon>Eukaryota</taxon>
        <taxon>Metazoa</taxon>
        <taxon>Chordata</taxon>
        <taxon>Craniata</taxon>
        <taxon>Vertebrata</taxon>
        <taxon>Euteleostomi</taxon>
        <taxon>Mammalia</taxon>
        <taxon>Eutheria</taxon>
        <taxon>Euarchontoglires</taxon>
        <taxon>Primates</taxon>
        <taxon>Haplorrhini</taxon>
        <taxon>Platyrrhini</taxon>
        <taxon>Cebidae</taxon>
        <taxon>Callitrichinae</taxon>
        <taxon>Saguinus</taxon>
    </lineage>
</organism>
<evidence type="ECO:0000313" key="2">
    <source>
        <dbReference type="EMBL" id="KAK2086590.1"/>
    </source>
</evidence>
<evidence type="ECO:0000313" key="3">
    <source>
        <dbReference type="Proteomes" id="UP001266305"/>
    </source>
</evidence>
<reference evidence="2 3" key="1">
    <citation type="submission" date="2023-05" db="EMBL/GenBank/DDBJ databases">
        <title>B98-5 Cell Line De Novo Hybrid Assembly: An Optical Mapping Approach.</title>
        <authorList>
            <person name="Kananen K."/>
            <person name="Auerbach J.A."/>
            <person name="Kautto E."/>
            <person name="Blachly J.S."/>
        </authorList>
    </citation>
    <scope>NUCLEOTIDE SEQUENCE [LARGE SCALE GENOMIC DNA]</scope>
    <source>
        <strain evidence="2">B95-8</strain>
        <tissue evidence="2">Cell line</tissue>
    </source>
</reference>
<evidence type="ECO:0000256" key="1">
    <source>
        <dbReference type="SAM" id="MobiDB-lite"/>
    </source>
</evidence>
<accession>A0ABQ9TQ08</accession>
<keyword evidence="3" id="KW-1185">Reference proteome</keyword>
<comment type="caution">
    <text evidence="2">The sequence shown here is derived from an EMBL/GenBank/DDBJ whole genome shotgun (WGS) entry which is preliminary data.</text>
</comment>
<gene>
    <name evidence="2" type="ORF">P7K49_036015</name>
</gene>
<protein>
    <submittedName>
        <fullName evidence="2">Uncharacterized protein</fullName>
    </submittedName>
</protein>
<sequence length="51" mass="5559">MGTKLEKQTICSFTPVSTPAIVRPQAYTPTASPQASVLARKRQVDPVKCQE</sequence>
<dbReference type="Proteomes" id="UP001266305">
    <property type="component" value="Unassembled WGS sequence"/>
</dbReference>
<feature type="region of interest" description="Disordered" evidence="1">
    <location>
        <begin position="28"/>
        <end position="51"/>
    </location>
</feature>
<proteinExistence type="predicted"/>
<name>A0ABQ9TQ08_SAGOE</name>
<feature type="compositionally biased region" description="Basic and acidic residues" evidence="1">
    <location>
        <begin position="42"/>
        <end position="51"/>
    </location>
</feature>